<accession>A0ABT0JSH1</accession>
<keyword evidence="3" id="KW-0732">Signal</keyword>
<feature type="signal peptide" evidence="3">
    <location>
        <begin position="1"/>
        <end position="21"/>
    </location>
</feature>
<keyword evidence="2" id="KW-1133">Transmembrane helix</keyword>
<protein>
    <submittedName>
        <fullName evidence="4">BatD family protein</fullName>
    </submittedName>
</protein>
<evidence type="ECO:0000256" key="3">
    <source>
        <dbReference type="SAM" id="SignalP"/>
    </source>
</evidence>
<organism evidence="4 5">
    <name type="scientific">Pseudomonas morbosilactucae</name>
    <dbReference type="NCBI Taxonomy" id="2938197"/>
    <lineage>
        <taxon>Bacteria</taxon>
        <taxon>Pseudomonadati</taxon>
        <taxon>Pseudomonadota</taxon>
        <taxon>Gammaproteobacteria</taxon>
        <taxon>Pseudomonadales</taxon>
        <taxon>Pseudomonadaceae</taxon>
        <taxon>Pseudomonas</taxon>
    </lineage>
</organism>
<evidence type="ECO:0000313" key="5">
    <source>
        <dbReference type="Proteomes" id="UP001155163"/>
    </source>
</evidence>
<evidence type="ECO:0000256" key="1">
    <source>
        <dbReference type="SAM" id="MobiDB-lite"/>
    </source>
</evidence>
<feature type="chain" id="PRO_5046073808" evidence="3">
    <location>
        <begin position="22"/>
        <end position="436"/>
    </location>
</feature>
<feature type="region of interest" description="Disordered" evidence="1">
    <location>
        <begin position="409"/>
        <end position="436"/>
    </location>
</feature>
<dbReference type="EMBL" id="JALQCX010000109">
    <property type="protein sequence ID" value="MCK9818589.1"/>
    <property type="molecule type" value="Genomic_DNA"/>
</dbReference>
<keyword evidence="5" id="KW-1185">Reference proteome</keyword>
<proteinExistence type="predicted"/>
<sequence length="436" mass="47943">MNALRYATLVLGLWLSGVALADEPQLWVHSHLDPGDSVVVGQTLQLQVDVLTNSWFTGAAQLPALQLEGALVMPPSSEAQHMTQDLHGQTLTGLRYTYRITAQQAQSFEIPAITVRATPGQASTELSAQTQPLRFNARPVPGVAPGETVLVAQGLRLSQKISASATPLKVGDSLTRGLILQADGPLGLSLPAPVLADSPGLGRYPHPPRISNLDDGRGGVSGGQRIDSVTYRIDREGHHSLPPIQVKWWNSGQQQLQVAQVPGYTFEALANSGYRPVFSITEDLKRLGQPTRLQLSQHLLGLLALCALLGLGGYLARPWWQRARQALQRWRHTRRATWEQSPGYAWRQVPGQLEQGQFGALYLWRKRLQHRLDLASLGPRLQGLLRACYGRQDNRADALRQLRQALPSLARQATPQHRSTAHALRPLNPGQEKDFP</sequence>
<feature type="transmembrane region" description="Helical" evidence="2">
    <location>
        <begin position="299"/>
        <end position="320"/>
    </location>
</feature>
<reference evidence="4 5" key="1">
    <citation type="journal article" date="2022" name="Int. J. Syst. Evol. Microbiol.">
        <title>Pseudomonas aegrilactucae sp. nov. and Pseudomonas morbosilactucae sp. nov., pathogens causing bacterial rot of lettuce in Japan.</title>
        <authorList>
            <person name="Sawada H."/>
            <person name="Fujikawa T."/>
            <person name="Satou M."/>
        </authorList>
    </citation>
    <scope>NUCLEOTIDE SEQUENCE [LARGE SCALE GENOMIC DNA]</scope>
    <source>
        <strain evidence="4 5">MAFF 302046</strain>
    </source>
</reference>
<name>A0ABT0JSH1_9PSED</name>
<gene>
    <name evidence="4" type="ORF">M1B35_31830</name>
</gene>
<dbReference type="Proteomes" id="UP001155163">
    <property type="component" value="Unassembled WGS sequence"/>
</dbReference>
<dbReference type="InterPro" id="IPR025738">
    <property type="entry name" value="BatD"/>
</dbReference>
<dbReference type="RefSeq" id="WP_268264074.1">
    <property type="nucleotide sequence ID" value="NZ_JALQCX010000109.1"/>
</dbReference>
<comment type="caution">
    <text evidence="4">The sequence shown here is derived from an EMBL/GenBank/DDBJ whole genome shotgun (WGS) entry which is preliminary data.</text>
</comment>
<reference evidence="4 5" key="2">
    <citation type="journal article" date="2023" name="Plant Pathol.">
        <title>Dismantling and reorganizing Pseudomonas marginalis sensu#lato.</title>
        <authorList>
            <person name="Sawada H."/>
            <person name="Fujikawa T."/>
            <person name="Satou M."/>
        </authorList>
    </citation>
    <scope>NUCLEOTIDE SEQUENCE [LARGE SCALE GENOMIC DNA]</scope>
    <source>
        <strain evidence="4 5">MAFF 302046</strain>
    </source>
</reference>
<keyword evidence="2" id="KW-0812">Transmembrane</keyword>
<keyword evidence="2" id="KW-0472">Membrane</keyword>
<dbReference type="PANTHER" id="PTHR40940:SF1">
    <property type="entry name" value="PROTEIN BATD"/>
    <property type="match status" value="1"/>
</dbReference>
<evidence type="ECO:0000256" key="2">
    <source>
        <dbReference type="SAM" id="Phobius"/>
    </source>
</evidence>
<dbReference type="PANTHER" id="PTHR40940">
    <property type="entry name" value="PROTEIN BATD-RELATED"/>
    <property type="match status" value="1"/>
</dbReference>
<evidence type="ECO:0000313" key="4">
    <source>
        <dbReference type="EMBL" id="MCK9818589.1"/>
    </source>
</evidence>